<proteinExistence type="predicted"/>
<reference evidence="2 3" key="1">
    <citation type="journal article" date="2015" name="Genome Announc.">
        <title>Complete and Assembled Genome Sequence of Bifidobacterium kashiwanohense PV20-2, Isolated from the Feces of an Anemic Kenyan Infant.</title>
        <authorList>
            <person name="Vazquez-Gutierrez P."/>
            <person name="Lacroix C."/>
            <person name="Chassard C."/>
            <person name="Klumpp J."/>
            <person name="Jans C."/>
            <person name="Stevens M.J."/>
        </authorList>
    </citation>
    <scope>NUCLEOTIDE SEQUENCE [LARGE SCALE GENOMIC DNA]</scope>
    <source>
        <strain evidence="2 3">PV20-2</strain>
    </source>
</reference>
<evidence type="ECO:0000259" key="1">
    <source>
        <dbReference type="Pfam" id="PF14606"/>
    </source>
</evidence>
<accession>A0A0A7I4N1</accession>
<evidence type="ECO:0000313" key="3">
    <source>
        <dbReference type="Proteomes" id="UP000030625"/>
    </source>
</evidence>
<evidence type="ECO:0000313" key="2">
    <source>
        <dbReference type="EMBL" id="AIZ15312.1"/>
    </source>
</evidence>
<dbReference type="HOGENOM" id="CLU_059193_0_0_11"/>
<sequence length="417" mass="45101">MCNDVSVIASSDASNASRVLNLPEGGSVRLCGAMDVQRVTIGERTGLRPIRLPLSGLVQRSLYEYETVRTVVSGCSGVHLRVRTAADAIRLAVRAARVDYGELNSEFNAFAATVDGHTVCEVTSQPDAIEQVSRDGRTCVRTELDECSVVEFTGLGAIGEKTVVIWLPQTVIVDLLGVSGVHGEPVEAAEESSTPRWLHYGSSISHCHTPSSPLQVWPVLAAGLNDLEVTNLGFAGQCMLDPYVAKAIAASDADVITLSVGVNITGARAMNQRTFTPALHGFLDVIRERHPDTPIVLVSSIYWPDSDDVPGPSDVRFHDDGSVTCYSYGDRKEIAVGALTLEQSREELQHVTQVRHDTYGENIQYLDGLTLFGPSDVENFCLPDGLHPDAQLYAEIARRFSCQVFADNGLVPRASLH</sequence>
<dbReference type="OrthoDB" id="2060945at2"/>
<name>A0A0A7I4N1_9BIFI</name>
<dbReference type="STRING" id="1447716.AH68_10030"/>
<dbReference type="Gene3D" id="3.40.50.1110">
    <property type="entry name" value="SGNH hydrolase"/>
    <property type="match status" value="1"/>
</dbReference>
<dbReference type="KEGG" id="bka:AH68_10030"/>
<dbReference type="InterPro" id="IPR036514">
    <property type="entry name" value="SGNH_hydro_sf"/>
</dbReference>
<feature type="domain" description="SGNH hydrolase-type esterase" evidence="1">
    <location>
        <begin position="199"/>
        <end position="301"/>
    </location>
</feature>
<gene>
    <name evidence="2" type="ORF">AH68_10030</name>
</gene>
<dbReference type="Proteomes" id="UP000030625">
    <property type="component" value="Chromosome"/>
</dbReference>
<dbReference type="SUPFAM" id="SSF52266">
    <property type="entry name" value="SGNH hydrolase"/>
    <property type="match status" value="1"/>
</dbReference>
<organism evidence="2 3">
    <name type="scientific">Bifidobacterium catenulatum PV20-2</name>
    <dbReference type="NCBI Taxonomy" id="1447716"/>
    <lineage>
        <taxon>Bacteria</taxon>
        <taxon>Bacillati</taxon>
        <taxon>Actinomycetota</taxon>
        <taxon>Actinomycetes</taxon>
        <taxon>Bifidobacteriales</taxon>
        <taxon>Bifidobacteriaceae</taxon>
        <taxon>Bifidobacterium</taxon>
    </lineage>
</organism>
<dbReference type="Pfam" id="PF14606">
    <property type="entry name" value="Lipase_GDSL_3"/>
    <property type="match status" value="1"/>
</dbReference>
<dbReference type="InterPro" id="IPR013830">
    <property type="entry name" value="SGNH_hydro"/>
</dbReference>
<dbReference type="AlphaFoldDB" id="A0A0A7I4N1"/>
<protein>
    <recommendedName>
        <fullName evidence="1">SGNH hydrolase-type esterase domain-containing protein</fullName>
    </recommendedName>
</protein>
<dbReference type="Gene3D" id="2.60.120.260">
    <property type="entry name" value="Galactose-binding domain-like"/>
    <property type="match status" value="1"/>
</dbReference>
<dbReference type="EMBL" id="CP007456">
    <property type="protein sequence ID" value="AIZ15312.1"/>
    <property type="molecule type" value="Genomic_DNA"/>
</dbReference>